<name>A0A939B8X5_9BACT</name>
<gene>
    <name evidence="1" type="ORF">H6A34_13980</name>
</gene>
<comment type="caution">
    <text evidence="1">The sequence shown here is derived from an EMBL/GenBank/DDBJ whole genome shotgun (WGS) entry which is preliminary data.</text>
</comment>
<evidence type="ECO:0000313" key="2">
    <source>
        <dbReference type="Proteomes" id="UP000706891"/>
    </source>
</evidence>
<reference evidence="1" key="1">
    <citation type="submission" date="2020-08" db="EMBL/GenBank/DDBJ databases">
        <authorList>
            <person name="Cejkova D."/>
            <person name="Kubasova T."/>
            <person name="Jahodarova E."/>
            <person name="Rychlik I."/>
        </authorList>
    </citation>
    <scope>NUCLEOTIDE SEQUENCE</scope>
    <source>
        <strain evidence="1">An824</strain>
    </source>
</reference>
<protein>
    <submittedName>
        <fullName evidence="1">Uncharacterized protein</fullName>
    </submittedName>
</protein>
<dbReference type="Proteomes" id="UP000706891">
    <property type="component" value="Unassembled WGS sequence"/>
</dbReference>
<dbReference type="AlphaFoldDB" id="A0A939B8X5"/>
<dbReference type="EMBL" id="JACJJG010000171">
    <property type="protein sequence ID" value="MBM6674967.1"/>
    <property type="molecule type" value="Genomic_DNA"/>
</dbReference>
<dbReference type="RefSeq" id="WP_205106015.1">
    <property type="nucleotide sequence ID" value="NZ_JACJJG010000171.1"/>
</dbReference>
<evidence type="ECO:0000313" key="1">
    <source>
        <dbReference type="EMBL" id="MBM6674967.1"/>
    </source>
</evidence>
<proteinExistence type="predicted"/>
<sequence>MERENVILRVCGVCARFKKVQGGDVEEGYCQIADSILHNKGKVYISTDAEVCVKNGYYK</sequence>
<accession>A0A939B8X5</accession>
<reference evidence="1" key="2">
    <citation type="journal article" date="2021" name="Sci. Rep.">
        <title>The distribution of antibiotic resistance genes in chicken gut microbiota commensals.</title>
        <authorList>
            <person name="Juricova H."/>
            <person name="Matiasovicova J."/>
            <person name="Kubasova T."/>
            <person name="Cejkova D."/>
            <person name="Rychlik I."/>
        </authorList>
    </citation>
    <scope>NUCLEOTIDE SEQUENCE</scope>
    <source>
        <strain evidence="1">An824</strain>
    </source>
</reference>
<organism evidence="1 2">
    <name type="scientific">Marseilla massiliensis</name>
    <dbReference type="NCBI Taxonomy" id="1841864"/>
    <lineage>
        <taxon>Bacteria</taxon>
        <taxon>Pseudomonadati</taxon>
        <taxon>Bacteroidota</taxon>
        <taxon>Bacteroidia</taxon>
        <taxon>Bacteroidales</taxon>
        <taxon>Prevotellaceae</taxon>
        <taxon>Marseilla</taxon>
    </lineage>
</organism>
<keyword evidence="2" id="KW-1185">Reference proteome</keyword>